<reference evidence="2 3" key="1">
    <citation type="submission" date="2021-07" db="EMBL/GenBank/DDBJ databases">
        <authorList>
            <person name="So Y."/>
        </authorList>
    </citation>
    <scope>NUCLEOTIDE SEQUENCE [LARGE SCALE GENOMIC DNA]</scope>
    <source>
        <strain evidence="2 3">HJA6</strain>
    </source>
</reference>
<evidence type="ECO:0000313" key="3">
    <source>
        <dbReference type="Proteomes" id="UP001196565"/>
    </source>
</evidence>
<keyword evidence="3" id="KW-1185">Reference proteome</keyword>
<dbReference type="Proteomes" id="UP001196565">
    <property type="component" value="Unassembled WGS sequence"/>
</dbReference>
<evidence type="ECO:0000313" key="2">
    <source>
        <dbReference type="EMBL" id="MBW6399149.1"/>
    </source>
</evidence>
<proteinExistence type="predicted"/>
<gene>
    <name evidence="2" type="ORF">KPL78_14905</name>
</gene>
<name>A0ABS7AA28_9PROT</name>
<protein>
    <submittedName>
        <fullName evidence="2">Uncharacterized protein</fullName>
    </submittedName>
</protein>
<dbReference type="EMBL" id="JAHYBZ010000005">
    <property type="protein sequence ID" value="MBW6399149.1"/>
    <property type="molecule type" value="Genomic_DNA"/>
</dbReference>
<sequence length="128" mass="13349">MTNMKHVVHSVALVSALIGGPVLAQDRVAIVTGSGEGAEVTYVSPNDPRARSAAGLIAQDKAPLVATWIGQGEGSEVMYMEQTSSRFDLPQSAFALTPQVRTTRTATFVGSGESAEVVYTETPIAGGR</sequence>
<comment type="caution">
    <text evidence="2">The sequence shown here is derived from an EMBL/GenBank/DDBJ whole genome shotgun (WGS) entry which is preliminary data.</text>
</comment>
<feature type="signal peptide" evidence="1">
    <location>
        <begin position="1"/>
        <end position="24"/>
    </location>
</feature>
<dbReference type="RefSeq" id="WP_219763768.1">
    <property type="nucleotide sequence ID" value="NZ_JAHYBZ010000005.1"/>
</dbReference>
<accession>A0ABS7AA28</accession>
<feature type="chain" id="PRO_5045050169" evidence="1">
    <location>
        <begin position="25"/>
        <end position="128"/>
    </location>
</feature>
<keyword evidence="1" id="KW-0732">Signal</keyword>
<evidence type="ECO:0000256" key="1">
    <source>
        <dbReference type="SAM" id="SignalP"/>
    </source>
</evidence>
<organism evidence="2 3">
    <name type="scientific">Roseomonas alba</name>
    <dbReference type="NCBI Taxonomy" id="2846776"/>
    <lineage>
        <taxon>Bacteria</taxon>
        <taxon>Pseudomonadati</taxon>
        <taxon>Pseudomonadota</taxon>
        <taxon>Alphaproteobacteria</taxon>
        <taxon>Acetobacterales</taxon>
        <taxon>Roseomonadaceae</taxon>
        <taxon>Roseomonas</taxon>
    </lineage>
</organism>